<dbReference type="PANTHER" id="PTHR43546">
    <property type="entry name" value="UPF0173 METAL-DEPENDENT HYDROLASE MJ1163-RELATED"/>
    <property type="match status" value="1"/>
</dbReference>
<sequence length="310" mass="33604">MRWPLGRPRMDAFAGLVGVPVAEGDGGVSGMFLGTSSVLLRDGDTALLTDGFFTRPGWLRVGLGRIAPDREVIDACLRRAGIGHAGSLAAVICVHSHYDHAMDAPVIAERLGAKLVGSHSSANIGRGHGLPEEALRTVEDGETVRFGDFEVTFVVGVHCPGDLAPGAIDAPLSPPARARAYRTGEAYSVFFRHPLGTVLVHGSAGFVPGRLDGHRADIVYLGIGQLGKQDDDYRRRYWAEIVRATGAEVVIPIHWDDFTTPLLTAPLRPFPYFADDVAVSMRFLVEQSRRDGVRLVLPDLWRETTLLPVR</sequence>
<dbReference type="OrthoDB" id="9789133at2"/>
<dbReference type="HOGENOM" id="CLU_070266_0_0_11"/>
<organism evidence="2 3">
    <name type="scientific">Thermomonospora curvata (strain ATCC 19995 / DSM 43183 / JCM 3096 / KCTC 9072 / NBRC 15933 / NCIMB 10081 / Henssen B9)</name>
    <dbReference type="NCBI Taxonomy" id="471852"/>
    <lineage>
        <taxon>Bacteria</taxon>
        <taxon>Bacillati</taxon>
        <taxon>Actinomycetota</taxon>
        <taxon>Actinomycetes</taxon>
        <taxon>Streptosporangiales</taxon>
        <taxon>Thermomonosporaceae</taxon>
        <taxon>Thermomonospora</taxon>
    </lineage>
</organism>
<name>D1A2C3_THECD</name>
<evidence type="ECO:0000313" key="3">
    <source>
        <dbReference type="Proteomes" id="UP000001918"/>
    </source>
</evidence>
<dbReference type="InterPro" id="IPR036866">
    <property type="entry name" value="RibonucZ/Hydroxyglut_hydro"/>
</dbReference>
<dbReference type="AlphaFoldDB" id="D1A2C3"/>
<dbReference type="InterPro" id="IPR050114">
    <property type="entry name" value="UPF0173_UPF0282_UlaG_hydrolase"/>
</dbReference>
<keyword evidence="3" id="KW-1185">Reference proteome</keyword>
<reference evidence="2 3" key="1">
    <citation type="journal article" date="2011" name="Stand. Genomic Sci.">
        <title>Complete genome sequence of Thermomonospora curvata type strain (B9).</title>
        <authorList>
            <person name="Chertkov O."/>
            <person name="Sikorski J."/>
            <person name="Nolan M."/>
            <person name="Lapidus A."/>
            <person name="Lucas S."/>
            <person name="Del Rio T.G."/>
            <person name="Tice H."/>
            <person name="Cheng J.F."/>
            <person name="Goodwin L."/>
            <person name="Pitluck S."/>
            <person name="Liolios K."/>
            <person name="Ivanova N."/>
            <person name="Mavromatis K."/>
            <person name="Mikhailova N."/>
            <person name="Ovchinnikova G."/>
            <person name="Pati A."/>
            <person name="Chen A."/>
            <person name="Palaniappan K."/>
            <person name="Djao O.D."/>
            <person name="Land M."/>
            <person name="Hauser L."/>
            <person name="Chang Y.J."/>
            <person name="Jeffries C.D."/>
            <person name="Brettin T."/>
            <person name="Han C."/>
            <person name="Detter J.C."/>
            <person name="Rohde M."/>
            <person name="Goker M."/>
            <person name="Woyke T."/>
            <person name="Bristow J."/>
            <person name="Eisen J.A."/>
            <person name="Markowitz V."/>
            <person name="Hugenholtz P."/>
            <person name="Klenk H.P."/>
            <person name="Kyrpides N.C."/>
        </authorList>
    </citation>
    <scope>NUCLEOTIDE SEQUENCE [LARGE SCALE GENOMIC DNA]</scope>
    <source>
        <strain evidence="3">ATCC 19995 / DSM 43183 / JCM 3096 / KCTC 9072 / NBRC 15933 / NCIMB 10081 / Henssen B9</strain>
    </source>
</reference>
<dbReference type="Gene3D" id="3.60.15.10">
    <property type="entry name" value="Ribonuclease Z/Hydroxyacylglutathione hydrolase-like"/>
    <property type="match status" value="1"/>
</dbReference>
<dbReference type="SMART" id="SM00849">
    <property type="entry name" value="Lactamase_B"/>
    <property type="match status" value="1"/>
</dbReference>
<dbReference type="CDD" id="cd06262">
    <property type="entry name" value="metallo-hydrolase-like_MBL-fold"/>
    <property type="match status" value="1"/>
</dbReference>
<feature type="domain" description="Metallo-beta-lactamase" evidence="1">
    <location>
        <begin position="34"/>
        <end position="254"/>
    </location>
</feature>
<dbReference type="KEGG" id="tcu:Tcur_0341"/>
<gene>
    <name evidence="2" type="ordered locus">Tcur_0341</name>
</gene>
<protein>
    <submittedName>
        <fullName evidence="2">Beta-lactamase domain protein</fullName>
    </submittedName>
</protein>
<dbReference type="RefSeq" id="WP_012850727.1">
    <property type="nucleotide sequence ID" value="NC_013510.1"/>
</dbReference>
<dbReference type="Pfam" id="PF12706">
    <property type="entry name" value="Lactamase_B_2"/>
    <property type="match status" value="1"/>
</dbReference>
<evidence type="ECO:0000313" key="2">
    <source>
        <dbReference type="EMBL" id="ACY95943.1"/>
    </source>
</evidence>
<dbReference type="Proteomes" id="UP000001918">
    <property type="component" value="Chromosome"/>
</dbReference>
<dbReference type="EMBL" id="CP001738">
    <property type="protein sequence ID" value="ACY95943.1"/>
    <property type="molecule type" value="Genomic_DNA"/>
</dbReference>
<dbReference type="SUPFAM" id="SSF56281">
    <property type="entry name" value="Metallo-hydrolase/oxidoreductase"/>
    <property type="match status" value="1"/>
</dbReference>
<dbReference type="STRING" id="471852.Tcur_0341"/>
<proteinExistence type="predicted"/>
<dbReference type="eggNOG" id="COG2220">
    <property type="taxonomic scope" value="Bacteria"/>
</dbReference>
<accession>D1A2C3</accession>
<dbReference type="InterPro" id="IPR001279">
    <property type="entry name" value="Metallo-B-lactamas"/>
</dbReference>
<evidence type="ECO:0000259" key="1">
    <source>
        <dbReference type="SMART" id="SM00849"/>
    </source>
</evidence>